<reference evidence="4 5" key="1">
    <citation type="submission" date="2023-07" db="EMBL/GenBank/DDBJ databases">
        <title>Genomic Encyclopedia of Type Strains, Phase IV (KMG-IV): sequencing the most valuable type-strain genomes for metagenomic binning, comparative biology and taxonomic classification.</title>
        <authorList>
            <person name="Goeker M."/>
        </authorList>
    </citation>
    <scope>NUCLEOTIDE SEQUENCE [LARGE SCALE GENOMIC DNA]</scope>
    <source>
        <strain evidence="4 5">DSM 18695</strain>
    </source>
</reference>
<accession>A0ABU0IVA1</accession>
<dbReference type="InterPro" id="IPR025419">
    <property type="entry name" value="DUF4142"/>
</dbReference>
<organism evidence="4 5">
    <name type="scientific">Caulobacter ginsengisoli</name>
    <dbReference type="NCBI Taxonomy" id="400775"/>
    <lineage>
        <taxon>Bacteria</taxon>
        <taxon>Pseudomonadati</taxon>
        <taxon>Pseudomonadota</taxon>
        <taxon>Alphaproteobacteria</taxon>
        <taxon>Caulobacterales</taxon>
        <taxon>Caulobacteraceae</taxon>
        <taxon>Caulobacter</taxon>
    </lineage>
</organism>
<proteinExistence type="predicted"/>
<evidence type="ECO:0000313" key="5">
    <source>
        <dbReference type="Proteomes" id="UP001228905"/>
    </source>
</evidence>
<name>A0ABU0IVA1_9CAUL</name>
<dbReference type="Pfam" id="PF13628">
    <property type="entry name" value="DUF4142"/>
    <property type="match status" value="1"/>
</dbReference>
<dbReference type="EMBL" id="JAUSVS010000005">
    <property type="protein sequence ID" value="MDQ0464882.1"/>
    <property type="molecule type" value="Genomic_DNA"/>
</dbReference>
<gene>
    <name evidence="4" type="ORF">QO010_002666</name>
</gene>
<protein>
    <submittedName>
        <fullName evidence="4">Membrane protein</fullName>
    </submittedName>
</protein>
<feature type="signal peptide" evidence="2">
    <location>
        <begin position="1"/>
        <end position="19"/>
    </location>
</feature>
<dbReference type="PANTHER" id="PTHR38593:SF1">
    <property type="entry name" value="BLR2558 PROTEIN"/>
    <property type="match status" value="1"/>
</dbReference>
<evidence type="ECO:0000259" key="3">
    <source>
        <dbReference type="Pfam" id="PF13628"/>
    </source>
</evidence>
<sequence>MTRKLLIAGCAVLALSAAACSKKPETATPDANPAATVPTPANEAAAPDFATKAAISDMFEIAASKVALERSTNKEVKAFAQMMIDAHTASTADLKAAIAASGLTIPLPEALPQDKADAVADLQKADAKDFDKKFMDAQVDGHQAALDLMGRYGQDGTVQAIKDFALKTGPVVQTHLDKAKAIKDALK</sequence>
<dbReference type="Gene3D" id="1.20.1260.10">
    <property type="match status" value="1"/>
</dbReference>
<comment type="caution">
    <text evidence="4">The sequence shown here is derived from an EMBL/GenBank/DDBJ whole genome shotgun (WGS) entry which is preliminary data.</text>
</comment>
<dbReference type="RefSeq" id="WP_307349867.1">
    <property type="nucleotide sequence ID" value="NZ_JAUSVS010000005.1"/>
</dbReference>
<evidence type="ECO:0000256" key="2">
    <source>
        <dbReference type="SAM" id="SignalP"/>
    </source>
</evidence>
<dbReference type="PROSITE" id="PS51257">
    <property type="entry name" value="PROKAR_LIPOPROTEIN"/>
    <property type="match status" value="1"/>
</dbReference>
<feature type="region of interest" description="Disordered" evidence="1">
    <location>
        <begin position="24"/>
        <end position="43"/>
    </location>
</feature>
<evidence type="ECO:0000313" key="4">
    <source>
        <dbReference type="EMBL" id="MDQ0464882.1"/>
    </source>
</evidence>
<keyword evidence="2" id="KW-0732">Signal</keyword>
<dbReference type="PANTHER" id="PTHR38593">
    <property type="entry name" value="BLR2558 PROTEIN"/>
    <property type="match status" value="1"/>
</dbReference>
<feature type="chain" id="PRO_5045055743" evidence="2">
    <location>
        <begin position="20"/>
        <end position="187"/>
    </location>
</feature>
<dbReference type="Proteomes" id="UP001228905">
    <property type="component" value="Unassembled WGS sequence"/>
</dbReference>
<dbReference type="InterPro" id="IPR012347">
    <property type="entry name" value="Ferritin-like"/>
</dbReference>
<keyword evidence="5" id="KW-1185">Reference proteome</keyword>
<evidence type="ECO:0000256" key="1">
    <source>
        <dbReference type="SAM" id="MobiDB-lite"/>
    </source>
</evidence>
<feature type="domain" description="DUF4142" evidence="3">
    <location>
        <begin position="47"/>
        <end position="182"/>
    </location>
</feature>